<dbReference type="EMBL" id="MT143710">
    <property type="protein sequence ID" value="QJA43395.1"/>
    <property type="molecule type" value="Genomic_DNA"/>
</dbReference>
<accession>A0A6H1Z7X9</accession>
<sequence length="133" mass="15342">MLREQQAIPGIPSAVDEQIAVWEMDKEGSHAFFHIIPVVEGENRYLTYNIDLEVRPYPNPFGFGGMYGGGGCYDKAGIREKVKEFRGYIQRWRDKGMYKVEFKRLPEQVRRPITHINTGAERKKAVDKQPALL</sequence>
<dbReference type="AlphaFoldDB" id="A0A6H1Z7X9"/>
<organism evidence="1">
    <name type="scientific">viral metagenome</name>
    <dbReference type="NCBI Taxonomy" id="1070528"/>
    <lineage>
        <taxon>unclassified sequences</taxon>
        <taxon>metagenomes</taxon>
        <taxon>organismal metagenomes</taxon>
    </lineage>
</organism>
<evidence type="ECO:0000313" key="2">
    <source>
        <dbReference type="EMBL" id="QJB03031.1"/>
    </source>
</evidence>
<gene>
    <name evidence="1" type="ORF">MM171A00097_0042</name>
    <name evidence="2" type="ORF">MM171B00933_0015</name>
</gene>
<proteinExistence type="predicted"/>
<name>A0A6H1Z7X9_9ZZZZ</name>
<evidence type="ECO:0000313" key="1">
    <source>
        <dbReference type="EMBL" id="QJA43395.1"/>
    </source>
</evidence>
<reference evidence="1" key="1">
    <citation type="submission" date="2020-03" db="EMBL/GenBank/DDBJ databases">
        <title>The deep terrestrial virosphere.</title>
        <authorList>
            <person name="Holmfeldt K."/>
            <person name="Nilsson E."/>
            <person name="Simone D."/>
            <person name="Lopez-Fernandez M."/>
            <person name="Wu X."/>
            <person name="de Brujin I."/>
            <person name="Lundin D."/>
            <person name="Andersson A."/>
            <person name="Bertilsson S."/>
            <person name="Dopson M."/>
        </authorList>
    </citation>
    <scope>NUCLEOTIDE SEQUENCE</scope>
    <source>
        <strain evidence="1">MM171A00097</strain>
        <strain evidence="2">MM171B00933</strain>
    </source>
</reference>
<dbReference type="EMBL" id="MT143821">
    <property type="protein sequence ID" value="QJB03031.1"/>
    <property type="molecule type" value="Genomic_DNA"/>
</dbReference>
<protein>
    <submittedName>
        <fullName evidence="1">Uncharacterized protein</fullName>
    </submittedName>
</protein>